<gene>
    <name evidence="2" type="ORF">SAMN05216605_1219</name>
</gene>
<accession>A0A1G8QN77</accession>
<evidence type="ECO:0000313" key="2">
    <source>
        <dbReference type="EMBL" id="SDJ06204.1"/>
    </source>
</evidence>
<reference evidence="3" key="1">
    <citation type="submission" date="2016-10" db="EMBL/GenBank/DDBJ databases">
        <authorList>
            <person name="Varghese N."/>
            <person name="Submissions S."/>
        </authorList>
    </citation>
    <scope>NUCLEOTIDE SEQUENCE [LARGE SCALE GENOMIC DNA]</scope>
    <source>
        <strain evidence="3">ATCC 700689</strain>
    </source>
</reference>
<feature type="compositionally biased region" description="Low complexity" evidence="1">
    <location>
        <begin position="192"/>
        <end position="207"/>
    </location>
</feature>
<dbReference type="AlphaFoldDB" id="A0A1G8QN77"/>
<evidence type="ECO:0000256" key="1">
    <source>
        <dbReference type="SAM" id="MobiDB-lite"/>
    </source>
</evidence>
<evidence type="ECO:0008006" key="4">
    <source>
        <dbReference type="Google" id="ProtNLM"/>
    </source>
</evidence>
<name>A0A1G8QN77_9PSED</name>
<sequence>MQISTETASSAGQNSGHSDLAKQPDAGASIGLEVWRKVQETDPEVTKAFSKGGFLGTAIAPMYQFQRATEIFGPYGIGWGVEVLSESYIDGIPLMVNNAQVGKEVIHKVYVELWYFYKGHRGSVKQFGATTYISRDHFGVISSDEDHAKKSQTDATSKCLSMLGFSADVFMGKYDDNKYVEGLRAKFDLQRSSTTQSTESTEASQASNAGPSQSVSGPTRYEQYKDRLAQKEKAGESFDVAAVRATIEQDSSLTKMEIQTLLQFPLLRIPAPESNKHQDASTTQSSVFL</sequence>
<feature type="region of interest" description="Disordered" evidence="1">
    <location>
        <begin position="1"/>
        <end position="22"/>
    </location>
</feature>
<evidence type="ECO:0000313" key="3">
    <source>
        <dbReference type="Proteomes" id="UP000182894"/>
    </source>
</evidence>
<protein>
    <recommendedName>
        <fullName evidence="4">Rad52/22 family double-strand break repair protein</fullName>
    </recommendedName>
</protein>
<dbReference type="Proteomes" id="UP000182894">
    <property type="component" value="Unassembled WGS sequence"/>
</dbReference>
<proteinExistence type="predicted"/>
<feature type="compositionally biased region" description="Polar residues" evidence="1">
    <location>
        <begin position="1"/>
        <end position="17"/>
    </location>
</feature>
<organism evidence="2 3">
    <name type="scientific">Pseudomonas abietaniphila</name>
    <dbReference type="NCBI Taxonomy" id="89065"/>
    <lineage>
        <taxon>Bacteria</taxon>
        <taxon>Pseudomonadati</taxon>
        <taxon>Pseudomonadota</taxon>
        <taxon>Gammaproteobacteria</taxon>
        <taxon>Pseudomonadales</taxon>
        <taxon>Pseudomonadaceae</taxon>
        <taxon>Pseudomonas</taxon>
    </lineage>
</organism>
<feature type="region of interest" description="Disordered" evidence="1">
    <location>
        <begin position="191"/>
        <end position="219"/>
    </location>
</feature>
<dbReference type="OrthoDB" id="256590at2"/>
<dbReference type="EMBL" id="FNCO01000021">
    <property type="protein sequence ID" value="SDJ06204.1"/>
    <property type="molecule type" value="Genomic_DNA"/>
</dbReference>
<dbReference type="RefSeq" id="WP_074758141.1">
    <property type="nucleotide sequence ID" value="NZ_FNCO01000021.1"/>
</dbReference>
<keyword evidence="3" id="KW-1185">Reference proteome</keyword>
<dbReference type="STRING" id="89065.SAMN05216605_1219"/>
<feature type="compositionally biased region" description="Polar residues" evidence="1">
    <location>
        <begin position="208"/>
        <end position="217"/>
    </location>
</feature>